<protein>
    <submittedName>
        <fullName evidence="1">Uncharacterized protein</fullName>
    </submittedName>
</protein>
<organism evidence="1 2">
    <name type="scientific">Artomyces pyxidatus</name>
    <dbReference type="NCBI Taxonomy" id="48021"/>
    <lineage>
        <taxon>Eukaryota</taxon>
        <taxon>Fungi</taxon>
        <taxon>Dikarya</taxon>
        <taxon>Basidiomycota</taxon>
        <taxon>Agaricomycotina</taxon>
        <taxon>Agaricomycetes</taxon>
        <taxon>Russulales</taxon>
        <taxon>Auriscalpiaceae</taxon>
        <taxon>Artomyces</taxon>
    </lineage>
</organism>
<comment type="caution">
    <text evidence="1">The sequence shown here is derived from an EMBL/GenBank/DDBJ whole genome shotgun (WGS) entry which is preliminary data.</text>
</comment>
<proteinExistence type="predicted"/>
<evidence type="ECO:0000313" key="1">
    <source>
        <dbReference type="EMBL" id="KAI0068638.1"/>
    </source>
</evidence>
<dbReference type="Proteomes" id="UP000814140">
    <property type="component" value="Unassembled WGS sequence"/>
</dbReference>
<sequence>MVRGEEGVVEVITRAEELVKKKSINRTQALFALALSKDGVTSPIVGTTNVQNLHNLVESIKETNTAASSVMYFNGSIELKQYTCKMQPRSKLNYKLCHTPSESTPQQQLKCTNGAGDQQSKAQPISAAYLREI</sequence>
<gene>
    <name evidence="1" type="ORF">BV25DRAFT_1895848</name>
</gene>
<keyword evidence="2" id="KW-1185">Reference proteome</keyword>
<accession>A0ACB8TJR9</accession>
<name>A0ACB8TJR9_9AGAM</name>
<reference evidence="1" key="1">
    <citation type="submission" date="2021-03" db="EMBL/GenBank/DDBJ databases">
        <authorList>
            <consortium name="DOE Joint Genome Institute"/>
            <person name="Ahrendt S."/>
            <person name="Looney B.P."/>
            <person name="Miyauchi S."/>
            <person name="Morin E."/>
            <person name="Drula E."/>
            <person name="Courty P.E."/>
            <person name="Chicoki N."/>
            <person name="Fauchery L."/>
            <person name="Kohler A."/>
            <person name="Kuo A."/>
            <person name="Labutti K."/>
            <person name="Pangilinan J."/>
            <person name="Lipzen A."/>
            <person name="Riley R."/>
            <person name="Andreopoulos W."/>
            <person name="He G."/>
            <person name="Johnson J."/>
            <person name="Barry K.W."/>
            <person name="Grigoriev I.V."/>
            <person name="Nagy L."/>
            <person name="Hibbett D."/>
            <person name="Henrissat B."/>
            <person name="Matheny P.B."/>
            <person name="Labbe J."/>
            <person name="Martin F."/>
        </authorList>
    </citation>
    <scope>NUCLEOTIDE SEQUENCE</scope>
    <source>
        <strain evidence="1">HHB10654</strain>
    </source>
</reference>
<evidence type="ECO:0000313" key="2">
    <source>
        <dbReference type="Proteomes" id="UP000814140"/>
    </source>
</evidence>
<dbReference type="EMBL" id="MU277187">
    <property type="protein sequence ID" value="KAI0068638.1"/>
    <property type="molecule type" value="Genomic_DNA"/>
</dbReference>
<reference evidence="1" key="2">
    <citation type="journal article" date="2022" name="New Phytol.">
        <title>Evolutionary transition to the ectomycorrhizal habit in the genomes of a hyperdiverse lineage of mushroom-forming fungi.</title>
        <authorList>
            <person name="Looney B."/>
            <person name="Miyauchi S."/>
            <person name="Morin E."/>
            <person name="Drula E."/>
            <person name="Courty P.E."/>
            <person name="Kohler A."/>
            <person name="Kuo A."/>
            <person name="LaButti K."/>
            <person name="Pangilinan J."/>
            <person name="Lipzen A."/>
            <person name="Riley R."/>
            <person name="Andreopoulos W."/>
            <person name="He G."/>
            <person name="Johnson J."/>
            <person name="Nolan M."/>
            <person name="Tritt A."/>
            <person name="Barry K.W."/>
            <person name="Grigoriev I.V."/>
            <person name="Nagy L.G."/>
            <person name="Hibbett D."/>
            <person name="Henrissat B."/>
            <person name="Matheny P.B."/>
            <person name="Labbe J."/>
            <person name="Martin F.M."/>
        </authorList>
    </citation>
    <scope>NUCLEOTIDE SEQUENCE</scope>
    <source>
        <strain evidence="1">HHB10654</strain>
    </source>
</reference>